<evidence type="ECO:0000256" key="1">
    <source>
        <dbReference type="SAM" id="SignalP"/>
    </source>
</evidence>
<dbReference type="EMBL" id="BRXS01000007">
    <property type="protein sequence ID" value="GLC28115.1"/>
    <property type="molecule type" value="Genomic_DNA"/>
</dbReference>
<dbReference type="RefSeq" id="WP_284352538.1">
    <property type="nucleotide sequence ID" value="NZ_BRXS01000007.1"/>
</dbReference>
<protein>
    <recommendedName>
        <fullName evidence="4">DUF2946 domain-containing protein</fullName>
    </recommendedName>
</protein>
<feature type="signal peptide" evidence="1">
    <location>
        <begin position="1"/>
        <end position="30"/>
    </location>
</feature>
<evidence type="ECO:0000313" key="2">
    <source>
        <dbReference type="EMBL" id="GLC28115.1"/>
    </source>
</evidence>
<keyword evidence="3" id="KW-1185">Reference proteome</keyword>
<organism evidence="2 3">
    <name type="scientific">Roseisolibacter agri</name>
    <dbReference type="NCBI Taxonomy" id="2014610"/>
    <lineage>
        <taxon>Bacteria</taxon>
        <taxon>Pseudomonadati</taxon>
        <taxon>Gemmatimonadota</taxon>
        <taxon>Gemmatimonadia</taxon>
        <taxon>Gemmatimonadales</taxon>
        <taxon>Gemmatimonadaceae</taxon>
        <taxon>Roseisolibacter</taxon>
    </lineage>
</organism>
<evidence type="ECO:0000313" key="3">
    <source>
        <dbReference type="Proteomes" id="UP001161325"/>
    </source>
</evidence>
<proteinExistence type="predicted"/>
<dbReference type="Proteomes" id="UP001161325">
    <property type="component" value="Unassembled WGS sequence"/>
</dbReference>
<gene>
    <name evidence="2" type="ORF">rosag_46280</name>
</gene>
<comment type="caution">
    <text evidence="2">The sequence shown here is derived from an EMBL/GenBank/DDBJ whole genome shotgun (WGS) entry which is preliminary data.</text>
</comment>
<evidence type="ECO:0008006" key="4">
    <source>
        <dbReference type="Google" id="ProtNLM"/>
    </source>
</evidence>
<feature type="chain" id="PRO_5041399221" description="DUF2946 domain-containing protein" evidence="1">
    <location>
        <begin position="31"/>
        <end position="118"/>
    </location>
</feature>
<sequence>MSEMPRRFPFLLRVLAVVLALVQSASPAAAAVADGMLALAGGGRPVVVHIEDRQHEGCPPVHATECALCAYLSVAAEPASSGLPFEPAPARVPAARAPDHALALAPRVLPAARAPPGC</sequence>
<dbReference type="AlphaFoldDB" id="A0AA37Q7Q6"/>
<accession>A0AA37Q7Q6</accession>
<reference evidence="2" key="1">
    <citation type="submission" date="2022-08" db="EMBL/GenBank/DDBJ databases">
        <title>Draft genome sequencing of Roseisolibacter agri AW1220.</title>
        <authorList>
            <person name="Tobiishi Y."/>
            <person name="Tonouchi A."/>
        </authorList>
    </citation>
    <scope>NUCLEOTIDE SEQUENCE</scope>
    <source>
        <strain evidence="2">AW1220</strain>
    </source>
</reference>
<name>A0AA37Q7Q6_9BACT</name>
<keyword evidence="1" id="KW-0732">Signal</keyword>